<organism evidence="1 2">
    <name type="scientific">Aspergillus novofumigatus (strain IBT 16806)</name>
    <dbReference type="NCBI Taxonomy" id="1392255"/>
    <lineage>
        <taxon>Eukaryota</taxon>
        <taxon>Fungi</taxon>
        <taxon>Dikarya</taxon>
        <taxon>Ascomycota</taxon>
        <taxon>Pezizomycotina</taxon>
        <taxon>Eurotiomycetes</taxon>
        <taxon>Eurotiomycetidae</taxon>
        <taxon>Eurotiales</taxon>
        <taxon>Aspergillaceae</taxon>
        <taxon>Aspergillus</taxon>
        <taxon>Aspergillus subgen. Fumigati</taxon>
    </lineage>
</organism>
<keyword evidence="2" id="KW-1185">Reference proteome</keyword>
<evidence type="ECO:0000313" key="1">
    <source>
        <dbReference type="EMBL" id="PKX95535.1"/>
    </source>
</evidence>
<dbReference type="EMBL" id="MSZS01000003">
    <property type="protein sequence ID" value="PKX95535.1"/>
    <property type="molecule type" value="Genomic_DNA"/>
</dbReference>
<dbReference type="OrthoDB" id="10661624at2759"/>
<protein>
    <submittedName>
        <fullName evidence="1">Uncharacterized protein</fullName>
    </submittedName>
</protein>
<gene>
    <name evidence="1" type="ORF">P174DRAFT_429894</name>
</gene>
<reference evidence="2" key="1">
    <citation type="journal article" date="2018" name="Proc. Natl. Acad. Sci. U.S.A.">
        <title>Linking secondary metabolites to gene clusters through genome sequencing of six diverse Aspergillus species.</title>
        <authorList>
            <person name="Kaerboelling I."/>
            <person name="Vesth T.C."/>
            <person name="Frisvad J.C."/>
            <person name="Nybo J.L."/>
            <person name="Theobald S."/>
            <person name="Kuo A."/>
            <person name="Bowyer P."/>
            <person name="Matsuda Y."/>
            <person name="Mondo S."/>
            <person name="Lyhne E.K."/>
            <person name="Kogle M.E."/>
            <person name="Clum A."/>
            <person name="Lipzen A."/>
            <person name="Salamov A."/>
            <person name="Ngan C.Y."/>
            <person name="Daum C."/>
            <person name="Chiniquy J."/>
            <person name="Barry K."/>
            <person name="LaButti K."/>
            <person name="Haridas S."/>
            <person name="Simmons B.A."/>
            <person name="Magnuson J.K."/>
            <person name="Mortensen U.H."/>
            <person name="Larsen T.O."/>
            <person name="Grigoriev I.V."/>
            <person name="Baker S.E."/>
            <person name="Andersen M.R."/>
        </authorList>
    </citation>
    <scope>NUCLEOTIDE SEQUENCE [LARGE SCALE GENOMIC DNA]</scope>
    <source>
        <strain evidence="2">IBT 16806</strain>
    </source>
</reference>
<dbReference type="GeneID" id="36532918"/>
<dbReference type="Proteomes" id="UP000234474">
    <property type="component" value="Unassembled WGS sequence"/>
</dbReference>
<dbReference type="RefSeq" id="XP_024684130.1">
    <property type="nucleotide sequence ID" value="XM_024825593.1"/>
</dbReference>
<dbReference type="AlphaFoldDB" id="A0A2I1CD38"/>
<proteinExistence type="predicted"/>
<dbReference type="VEuPathDB" id="FungiDB:P174DRAFT_429894"/>
<name>A0A2I1CD38_ASPN1</name>
<comment type="caution">
    <text evidence="1">The sequence shown here is derived from an EMBL/GenBank/DDBJ whole genome shotgun (WGS) entry which is preliminary data.</text>
</comment>
<sequence length="260" mass="29924">MSQNAGKVFIKFPPARPPYGSHLPDRGICSTLSEKRARKKDRMVEVLQQRPTPQRPLSALLLVRFFPMNFPPARPAQRSVTYLVRWCVCRCVKWTVKGISKRWSPTSTTTSVSTVFPPYWRMDPITEEALYQHHFPQHSVSTQYWYKILPLDKLPVSPALPIEKSLNRKCPHPAHRRSHLPDYMMIEVASHNETKVERVKSYNKRPTPASTVSKLLGQTTWIKVRTSSQDSFAVAPFKWRETYVEDCITEPGACCVVTTE</sequence>
<accession>A0A2I1CD38</accession>
<evidence type="ECO:0000313" key="2">
    <source>
        <dbReference type="Proteomes" id="UP000234474"/>
    </source>
</evidence>